<dbReference type="AlphaFoldDB" id="A0A2N3KY31"/>
<dbReference type="Proteomes" id="UP000233597">
    <property type="component" value="Unassembled WGS sequence"/>
</dbReference>
<dbReference type="OrthoDB" id="7357874at2"/>
<accession>A0A2N3KY31</accession>
<sequence length="495" mass="56872">MGLEDWEGLLSKYANETEKPFAYYKASSNSSLPVAASKLANDFHDVWWKSDKFSGNREVYAKECINNFSALKIEICEYLKYKSEQPPIEEFVNEIEVLKTAKVDGIITTNWDNFLEGLFDEYKVFVGQEGILFNNFYGVGEIFKIHGCLTQPNSLILTDEDYSGFDEKYAYLSSKLLTFFVEHPVIFIGYSLSDENISQIIESIGKCLSEENLSQLRDRIIIVDWSKEDVEEFTYGNIRVGGSTLQTRVIKTNSFLPVFKALSSLKRRFPAKILRKLKEQVFELVKSNDPKGRVYVSDLENAENDDDLEVVFGVGTISKIQNTKDAVGYIGVNRYHLMRDVVFENGSLDPQQILSVTSKTLPQNSYFPVFKYLSEAERISEHGDVNLDELPQMVRQRAGYTEANFQNAGRVENIREKCPEFDEGIYELYEAHGIKEVVNHTAKMDLNNLNMDEFSKILKLHFDDYMKEGAANQNERSQFGKLICFYDWVKYAPKI</sequence>
<proteinExistence type="predicted"/>
<dbReference type="EMBL" id="NWTK01000002">
    <property type="protein sequence ID" value="PKR55387.1"/>
    <property type="molecule type" value="Genomic_DNA"/>
</dbReference>
<dbReference type="PIRSF" id="PIRSF014677">
    <property type="entry name" value="UCP014677"/>
    <property type="match status" value="1"/>
</dbReference>
<reference evidence="1 2" key="1">
    <citation type="submission" date="2017-09" db="EMBL/GenBank/DDBJ databases">
        <title>Biodiversity and function of Thalassospira species in the particle-attached aromatic-hydrocarbon-degrading consortia from the surface seawater of the South China Sea.</title>
        <authorList>
            <person name="Dong C."/>
            <person name="Liu R."/>
            <person name="Shao Z."/>
        </authorList>
    </citation>
    <scope>NUCLEOTIDE SEQUENCE [LARGE SCALE GENOMIC DNA]</scope>
    <source>
        <strain evidence="1 2">CSC1P2</strain>
    </source>
</reference>
<dbReference type="Pfam" id="PF13289">
    <property type="entry name" value="SIR2_2"/>
    <property type="match status" value="1"/>
</dbReference>
<dbReference type="InterPro" id="IPR011202">
    <property type="entry name" value="UCP014677"/>
</dbReference>
<evidence type="ECO:0000313" key="1">
    <source>
        <dbReference type="EMBL" id="PKR55387.1"/>
    </source>
</evidence>
<dbReference type="RefSeq" id="WP_101264435.1">
    <property type="nucleotide sequence ID" value="NZ_NWTK01000002.1"/>
</dbReference>
<evidence type="ECO:0000313" key="2">
    <source>
        <dbReference type="Proteomes" id="UP000233597"/>
    </source>
</evidence>
<gene>
    <name evidence="1" type="ORF">COO20_04235</name>
</gene>
<comment type="caution">
    <text evidence="1">The sequence shown here is derived from an EMBL/GenBank/DDBJ whole genome shotgun (WGS) entry which is preliminary data.</text>
</comment>
<organism evidence="1 2">
    <name type="scientific">Thalassospira marina</name>
    <dbReference type="NCBI Taxonomy" id="2048283"/>
    <lineage>
        <taxon>Bacteria</taxon>
        <taxon>Pseudomonadati</taxon>
        <taxon>Pseudomonadota</taxon>
        <taxon>Alphaproteobacteria</taxon>
        <taxon>Rhodospirillales</taxon>
        <taxon>Thalassospiraceae</taxon>
        <taxon>Thalassospira</taxon>
    </lineage>
</organism>
<name>A0A2N3KY31_9PROT</name>
<protein>
    <submittedName>
        <fullName evidence="1">Uncharacterized protein</fullName>
    </submittedName>
</protein>